<feature type="transmembrane region" description="Helical" evidence="6">
    <location>
        <begin position="43"/>
        <end position="67"/>
    </location>
</feature>
<keyword evidence="8" id="KW-1185">Reference proteome</keyword>
<dbReference type="InterPro" id="IPR007277">
    <property type="entry name" value="Svp26/Tex261"/>
</dbReference>
<evidence type="ECO:0000256" key="1">
    <source>
        <dbReference type="ARBA" id="ARBA00004141"/>
    </source>
</evidence>
<keyword evidence="4 6" id="KW-1133">Transmembrane helix</keyword>
<feature type="transmembrane region" description="Helical" evidence="6">
    <location>
        <begin position="114"/>
        <end position="137"/>
    </location>
</feature>
<feature type="non-terminal residue" evidence="7">
    <location>
        <position position="1"/>
    </location>
</feature>
<keyword evidence="3 6" id="KW-0812">Transmembrane</keyword>
<dbReference type="PANTHER" id="PTHR13144">
    <property type="entry name" value="TEX261 PROTEIN"/>
    <property type="match status" value="1"/>
</dbReference>
<proteinExistence type="inferred from homology"/>
<dbReference type="GO" id="GO:0000139">
    <property type="term" value="C:Golgi membrane"/>
    <property type="evidence" value="ECO:0000318"/>
    <property type="project" value="GO_Central"/>
</dbReference>
<evidence type="ECO:0000313" key="7">
    <source>
        <dbReference type="EMBL" id="EFJ24489.1"/>
    </source>
</evidence>
<dbReference type="HOGENOM" id="CLU_1932997_0_0_1"/>
<dbReference type="PANTHER" id="PTHR13144:SF0">
    <property type="entry name" value="PROTEIN TEX261"/>
    <property type="match status" value="1"/>
</dbReference>
<dbReference type="GO" id="GO:0097020">
    <property type="term" value="F:COPII receptor activity"/>
    <property type="evidence" value="ECO:0000318"/>
    <property type="project" value="GO_Central"/>
</dbReference>
<dbReference type="STRING" id="88036.D8RTD3"/>
<dbReference type="GO" id="GO:0006888">
    <property type="term" value="P:endoplasmic reticulum to Golgi vesicle-mediated transport"/>
    <property type="evidence" value="ECO:0000318"/>
    <property type="project" value="GO_Central"/>
</dbReference>
<dbReference type="Gramene" id="EFJ24489">
    <property type="protein sequence ID" value="EFJ24489"/>
    <property type="gene ID" value="SELMODRAFT_101494"/>
</dbReference>
<dbReference type="eggNOG" id="KOG4136">
    <property type="taxonomic scope" value="Eukaryota"/>
</dbReference>
<dbReference type="GO" id="GO:0005789">
    <property type="term" value="C:endoplasmic reticulum membrane"/>
    <property type="evidence" value="ECO:0000318"/>
    <property type="project" value="GO_Central"/>
</dbReference>
<organism evidence="8">
    <name type="scientific">Selaginella moellendorffii</name>
    <name type="common">Spikemoss</name>
    <dbReference type="NCBI Taxonomy" id="88036"/>
    <lineage>
        <taxon>Eukaryota</taxon>
        <taxon>Viridiplantae</taxon>
        <taxon>Streptophyta</taxon>
        <taxon>Embryophyta</taxon>
        <taxon>Tracheophyta</taxon>
        <taxon>Lycopodiopsida</taxon>
        <taxon>Selaginellales</taxon>
        <taxon>Selaginellaceae</taxon>
        <taxon>Selaginella</taxon>
    </lineage>
</organism>
<dbReference type="AlphaFoldDB" id="D8RTD3"/>
<dbReference type="KEGG" id="smo:SELMODRAFT_101494"/>
<dbReference type="GO" id="GO:0030134">
    <property type="term" value="C:COPII-coated ER to Golgi transport vesicle"/>
    <property type="evidence" value="ECO:0000318"/>
    <property type="project" value="GO_Central"/>
</dbReference>
<evidence type="ECO:0000256" key="4">
    <source>
        <dbReference type="ARBA" id="ARBA00022989"/>
    </source>
</evidence>
<evidence type="ECO:0000256" key="6">
    <source>
        <dbReference type="SAM" id="Phobius"/>
    </source>
</evidence>
<name>D8RTD3_SELML</name>
<sequence length="160" mass="17564">VALAAHFSFSRSYSAAGLFYLAEVAEEHTQLTRKIIGISIKGILAIYVLLFVVDGLPFFCVLSGIGAHVLYYQLLKTYPIVDPTSNIFLGSSGAGALSVIMWSRFFLQHPRCAYVTLGWAIGFMAVTVFFVPFLFLISLTTSSQSLPHVSSSSRAYPYFS</sequence>
<evidence type="ECO:0000256" key="5">
    <source>
        <dbReference type="ARBA" id="ARBA00023136"/>
    </source>
</evidence>
<dbReference type="Proteomes" id="UP000001514">
    <property type="component" value="Unassembled WGS sequence"/>
</dbReference>
<dbReference type="OrthoDB" id="28257at2759"/>
<evidence type="ECO:0000256" key="3">
    <source>
        <dbReference type="ARBA" id="ARBA00022692"/>
    </source>
</evidence>
<comment type="similarity">
    <text evidence="2">Belongs to the SVP26 family.</text>
</comment>
<gene>
    <name evidence="7" type="ORF">SELMODRAFT_101494</name>
</gene>
<evidence type="ECO:0000313" key="8">
    <source>
        <dbReference type="Proteomes" id="UP000001514"/>
    </source>
</evidence>
<reference evidence="7 8" key="1">
    <citation type="journal article" date="2011" name="Science">
        <title>The Selaginella genome identifies genetic changes associated with the evolution of vascular plants.</title>
        <authorList>
            <person name="Banks J.A."/>
            <person name="Nishiyama T."/>
            <person name="Hasebe M."/>
            <person name="Bowman J.L."/>
            <person name="Gribskov M."/>
            <person name="dePamphilis C."/>
            <person name="Albert V.A."/>
            <person name="Aono N."/>
            <person name="Aoyama T."/>
            <person name="Ambrose B.A."/>
            <person name="Ashton N.W."/>
            <person name="Axtell M.J."/>
            <person name="Barker E."/>
            <person name="Barker M.S."/>
            <person name="Bennetzen J.L."/>
            <person name="Bonawitz N.D."/>
            <person name="Chapple C."/>
            <person name="Cheng C."/>
            <person name="Correa L.G."/>
            <person name="Dacre M."/>
            <person name="DeBarry J."/>
            <person name="Dreyer I."/>
            <person name="Elias M."/>
            <person name="Engstrom E.M."/>
            <person name="Estelle M."/>
            <person name="Feng L."/>
            <person name="Finet C."/>
            <person name="Floyd S.K."/>
            <person name="Frommer W.B."/>
            <person name="Fujita T."/>
            <person name="Gramzow L."/>
            <person name="Gutensohn M."/>
            <person name="Harholt J."/>
            <person name="Hattori M."/>
            <person name="Heyl A."/>
            <person name="Hirai T."/>
            <person name="Hiwatashi Y."/>
            <person name="Ishikawa M."/>
            <person name="Iwata M."/>
            <person name="Karol K.G."/>
            <person name="Koehler B."/>
            <person name="Kolukisaoglu U."/>
            <person name="Kubo M."/>
            <person name="Kurata T."/>
            <person name="Lalonde S."/>
            <person name="Li K."/>
            <person name="Li Y."/>
            <person name="Litt A."/>
            <person name="Lyons E."/>
            <person name="Manning G."/>
            <person name="Maruyama T."/>
            <person name="Michael T.P."/>
            <person name="Mikami K."/>
            <person name="Miyazaki S."/>
            <person name="Morinaga S."/>
            <person name="Murata T."/>
            <person name="Mueller-Roeber B."/>
            <person name="Nelson D.R."/>
            <person name="Obara M."/>
            <person name="Oguri Y."/>
            <person name="Olmstead R.G."/>
            <person name="Onodera N."/>
            <person name="Petersen B.L."/>
            <person name="Pils B."/>
            <person name="Prigge M."/>
            <person name="Rensing S.A."/>
            <person name="Riano-Pachon D.M."/>
            <person name="Roberts A.W."/>
            <person name="Sato Y."/>
            <person name="Scheller H.V."/>
            <person name="Schulz B."/>
            <person name="Schulz C."/>
            <person name="Shakirov E.V."/>
            <person name="Shibagaki N."/>
            <person name="Shinohara N."/>
            <person name="Shippen D.E."/>
            <person name="Soerensen I."/>
            <person name="Sotooka R."/>
            <person name="Sugimoto N."/>
            <person name="Sugita M."/>
            <person name="Sumikawa N."/>
            <person name="Tanurdzic M."/>
            <person name="Theissen G."/>
            <person name="Ulvskov P."/>
            <person name="Wakazuki S."/>
            <person name="Weng J.K."/>
            <person name="Willats W.W."/>
            <person name="Wipf D."/>
            <person name="Wolf P.G."/>
            <person name="Yang L."/>
            <person name="Zimmer A.D."/>
            <person name="Zhu Q."/>
            <person name="Mitros T."/>
            <person name="Hellsten U."/>
            <person name="Loque D."/>
            <person name="Otillar R."/>
            <person name="Salamov A."/>
            <person name="Schmutz J."/>
            <person name="Shapiro H."/>
            <person name="Lindquist E."/>
            <person name="Lucas S."/>
            <person name="Rokhsar D."/>
            <person name="Grigoriev I.V."/>
        </authorList>
    </citation>
    <scope>NUCLEOTIDE SEQUENCE [LARGE SCALE GENOMIC DNA]</scope>
</reference>
<comment type="subcellular location">
    <subcellularLocation>
        <location evidence="1">Membrane</location>
        <topology evidence="1">Multi-pass membrane protein</topology>
    </subcellularLocation>
</comment>
<dbReference type="EMBL" id="GL377589">
    <property type="protein sequence ID" value="EFJ24489.1"/>
    <property type="molecule type" value="Genomic_DNA"/>
</dbReference>
<dbReference type="OMA" id="TMGTEPV"/>
<dbReference type="InParanoid" id="D8RTD3"/>
<keyword evidence="5 6" id="KW-0472">Membrane</keyword>
<evidence type="ECO:0000256" key="2">
    <source>
        <dbReference type="ARBA" id="ARBA00008096"/>
    </source>
</evidence>
<feature type="transmembrane region" description="Helical" evidence="6">
    <location>
        <begin position="87"/>
        <end position="107"/>
    </location>
</feature>
<accession>D8RTD3</accession>
<dbReference type="Pfam" id="PF04148">
    <property type="entry name" value="Erv26"/>
    <property type="match status" value="1"/>
</dbReference>
<protein>
    <submittedName>
        <fullName evidence="7">Uncharacterized protein</fullName>
    </submittedName>
</protein>